<dbReference type="EMBL" id="LFZN01000025">
    <property type="protein sequence ID" value="KXT03980.1"/>
    <property type="molecule type" value="Genomic_DNA"/>
</dbReference>
<evidence type="ECO:0000256" key="7">
    <source>
        <dbReference type="SAM" id="Phobius"/>
    </source>
</evidence>
<feature type="transmembrane region" description="Helical" evidence="7">
    <location>
        <begin position="386"/>
        <end position="408"/>
    </location>
</feature>
<keyword evidence="9" id="KW-1185">Reference proteome</keyword>
<evidence type="ECO:0000256" key="3">
    <source>
        <dbReference type="ARBA" id="ARBA00022692"/>
    </source>
</evidence>
<feature type="transmembrane region" description="Helical" evidence="7">
    <location>
        <begin position="428"/>
        <end position="447"/>
    </location>
</feature>
<accession>A0A139HNG8</accession>
<sequence length="839" mass="93288">MEEAIMMEDKHSILSPSVALKYRGTSADQKDMMMLGKKQVLRRNFRFVTMLGFGSTVISSWEVLLPVFTFVLVDGGYGTLFWGFIVVTIGMLLVYASLAEMVSMCPTAGGQYHWVSEFAPPKYQKFLSYATGLIALNNPDYGFERWHATLLTIAIVSFAVFFNTVLAVRLPLVEGIILILHIAGFFGVFIPLWVLAPRAHSDILMTVTHNGGWPTTGIAAMIGLTTPLTALIGYDCSVHMSEELVDASYSMPRALMWTVGPNAVLGFLMAVTLCFTAGDPATLLETPTGQPFIQVFYNGTRSLGGANTMCAIVVLCLTSCCISEVATASRQLWSFARDNGLPFSAWISHVHVTPRCNIPLRSVLVSFVVTSLLACINLGSTTALNAINSLGGVSVLGSYFITISCLIWRRLYGAPLPPRRWSLGKFGLPINIIALLFLVPLWFFSFWPLTQSVTAESMNWNSAMFGGMIIASLAYYHLWGKQVYTGPVVLISMLLNYFTVLGNVAHLSLSLASSLDFLRHPRFKSTSNIQQPQTTLLSGPTAFITPPKRKRETEEKAPLSHGSAMTSTPRSTKRARLSKAATSEVKNNEPARTFRSARASQNAPASASEPKSELRPPCHLLELPAELRNLIYSKVLEDFPAYLHPRNNGRLVCASRLLGTNQQIRTELLSELYLTAPIYAQVYDWKFSHIVSFLNKLSTSELKTLPRKVYHDQEPTKIVGREMVLELVLSTLSRDEQALLRSPALDRAPDLEKWIRRMGSKEKRRLTADVRYKVTCTDIDRFRNLVTLRCWESYLGDLRRTMYESASRGRQEITAIRVAVLEENKATLEKILDALQNGG</sequence>
<keyword evidence="5 7" id="KW-0472">Membrane</keyword>
<proteinExistence type="predicted"/>
<dbReference type="AlphaFoldDB" id="A0A139HNG8"/>
<feature type="transmembrane region" description="Helical" evidence="7">
    <location>
        <begin position="488"/>
        <end position="509"/>
    </location>
</feature>
<dbReference type="PANTHER" id="PTHR45649">
    <property type="entry name" value="AMINO-ACID PERMEASE BAT1"/>
    <property type="match status" value="1"/>
</dbReference>
<feature type="transmembrane region" description="Helical" evidence="7">
    <location>
        <begin position="363"/>
        <end position="380"/>
    </location>
</feature>
<comment type="subcellular location">
    <subcellularLocation>
        <location evidence="1">Membrane</location>
        <topology evidence="1">Multi-pass membrane protein</topology>
    </subcellularLocation>
</comment>
<evidence type="ECO:0000256" key="2">
    <source>
        <dbReference type="ARBA" id="ARBA00022448"/>
    </source>
</evidence>
<gene>
    <name evidence="8" type="ORF">AC578_9312</name>
</gene>
<dbReference type="OrthoDB" id="3257095at2759"/>
<feature type="compositionally biased region" description="Polar residues" evidence="6">
    <location>
        <begin position="526"/>
        <end position="538"/>
    </location>
</feature>
<keyword evidence="3 7" id="KW-0812">Transmembrane</keyword>
<dbReference type="PANTHER" id="PTHR45649:SF41">
    <property type="entry name" value="TRANSPORTER, PUTATIVE (EUROFUNG)-RELATED"/>
    <property type="match status" value="1"/>
</dbReference>
<dbReference type="GO" id="GO:0016020">
    <property type="term" value="C:membrane"/>
    <property type="evidence" value="ECO:0007669"/>
    <property type="project" value="UniProtKB-SubCell"/>
</dbReference>
<evidence type="ECO:0000256" key="5">
    <source>
        <dbReference type="ARBA" id="ARBA00023136"/>
    </source>
</evidence>
<evidence type="ECO:0000256" key="1">
    <source>
        <dbReference type="ARBA" id="ARBA00004141"/>
    </source>
</evidence>
<reference evidence="8 9" key="1">
    <citation type="submission" date="2015-07" db="EMBL/GenBank/DDBJ databases">
        <title>Comparative genomics of the Sigatoka disease complex on banana suggests a link between parallel evolutionary changes in Pseudocercospora fijiensis and Pseudocercospora eumusae and increased virulence on the banana host.</title>
        <authorList>
            <person name="Chang T.-C."/>
            <person name="Salvucci A."/>
            <person name="Crous P.W."/>
            <person name="Stergiopoulos I."/>
        </authorList>
    </citation>
    <scope>NUCLEOTIDE SEQUENCE [LARGE SCALE GENOMIC DNA]</scope>
    <source>
        <strain evidence="8 9">CBS 114824</strain>
    </source>
</reference>
<name>A0A139HNG8_9PEZI</name>
<evidence type="ECO:0000313" key="8">
    <source>
        <dbReference type="EMBL" id="KXT03980.1"/>
    </source>
</evidence>
<keyword evidence="4 7" id="KW-1133">Transmembrane helix</keyword>
<dbReference type="Pfam" id="PF13520">
    <property type="entry name" value="AA_permease_2"/>
    <property type="match status" value="1"/>
</dbReference>
<feature type="transmembrane region" description="Helical" evidence="7">
    <location>
        <begin position="176"/>
        <end position="196"/>
    </location>
</feature>
<feature type="transmembrane region" description="Helical" evidence="7">
    <location>
        <begin position="254"/>
        <end position="275"/>
    </location>
</feature>
<evidence type="ECO:0000256" key="6">
    <source>
        <dbReference type="SAM" id="MobiDB-lite"/>
    </source>
</evidence>
<dbReference type="Proteomes" id="UP000070133">
    <property type="component" value="Unassembled WGS sequence"/>
</dbReference>
<feature type="region of interest" description="Disordered" evidence="6">
    <location>
        <begin position="526"/>
        <end position="615"/>
    </location>
</feature>
<feature type="transmembrane region" description="Helical" evidence="7">
    <location>
        <begin position="459"/>
        <end position="476"/>
    </location>
</feature>
<dbReference type="STRING" id="321146.A0A139HNG8"/>
<feature type="transmembrane region" description="Helical" evidence="7">
    <location>
        <begin position="217"/>
        <end position="234"/>
    </location>
</feature>
<evidence type="ECO:0008006" key="10">
    <source>
        <dbReference type="Google" id="ProtNLM"/>
    </source>
</evidence>
<evidence type="ECO:0000256" key="4">
    <source>
        <dbReference type="ARBA" id="ARBA00022989"/>
    </source>
</evidence>
<dbReference type="Gene3D" id="1.20.1740.10">
    <property type="entry name" value="Amino acid/polyamine transporter I"/>
    <property type="match status" value="1"/>
</dbReference>
<feature type="transmembrane region" description="Helical" evidence="7">
    <location>
        <begin position="79"/>
        <end position="98"/>
    </location>
</feature>
<comment type="caution">
    <text evidence="8">The sequence shown here is derived from an EMBL/GenBank/DDBJ whole genome shotgun (WGS) entry which is preliminary data.</text>
</comment>
<protein>
    <recommendedName>
        <fullName evidence="10">Amino acid permease/ SLC12A domain-containing protein</fullName>
    </recommendedName>
</protein>
<dbReference type="GO" id="GO:0022857">
    <property type="term" value="F:transmembrane transporter activity"/>
    <property type="evidence" value="ECO:0007669"/>
    <property type="project" value="InterPro"/>
</dbReference>
<feature type="transmembrane region" description="Helical" evidence="7">
    <location>
        <begin position="148"/>
        <end position="170"/>
    </location>
</feature>
<keyword evidence="2" id="KW-0813">Transport</keyword>
<evidence type="ECO:0000313" key="9">
    <source>
        <dbReference type="Proteomes" id="UP000070133"/>
    </source>
</evidence>
<organism evidence="8 9">
    <name type="scientific">Pseudocercospora eumusae</name>
    <dbReference type="NCBI Taxonomy" id="321146"/>
    <lineage>
        <taxon>Eukaryota</taxon>
        <taxon>Fungi</taxon>
        <taxon>Dikarya</taxon>
        <taxon>Ascomycota</taxon>
        <taxon>Pezizomycotina</taxon>
        <taxon>Dothideomycetes</taxon>
        <taxon>Dothideomycetidae</taxon>
        <taxon>Mycosphaerellales</taxon>
        <taxon>Mycosphaerellaceae</taxon>
        <taxon>Pseudocercospora</taxon>
    </lineage>
</organism>
<dbReference type="InterPro" id="IPR002293">
    <property type="entry name" value="AA/rel_permease1"/>
</dbReference>
<feature type="transmembrane region" description="Helical" evidence="7">
    <location>
        <begin position="47"/>
        <end position="73"/>
    </location>
</feature>